<evidence type="ECO:0000256" key="1">
    <source>
        <dbReference type="SAM" id="SignalP"/>
    </source>
</evidence>
<dbReference type="InterPro" id="IPR011990">
    <property type="entry name" value="TPR-like_helical_dom_sf"/>
</dbReference>
<dbReference type="EMBL" id="JDST02000003">
    <property type="protein sequence ID" value="KFB78517.1"/>
    <property type="molecule type" value="Genomic_DNA"/>
</dbReference>
<organism evidence="2 4">
    <name type="scientific">Candidatus Accumulibacter cognatus</name>
    <dbReference type="NCBI Taxonomy" id="2954383"/>
    <lineage>
        <taxon>Bacteria</taxon>
        <taxon>Pseudomonadati</taxon>
        <taxon>Pseudomonadota</taxon>
        <taxon>Betaproteobacteria</taxon>
        <taxon>Candidatus Accumulibacter</taxon>
    </lineage>
</organism>
<dbReference type="KEGG" id="acog:HWD57_06670"/>
<reference evidence="3" key="3">
    <citation type="submission" date="2020-06" db="EMBL/GenBank/DDBJ databases">
        <authorList>
            <person name="Arumugam K."/>
            <person name="Besarab I."/>
            <person name="Haryono M."/>
            <person name="Bagci C."/>
            <person name="Beier S."/>
            <person name="Buchfink B."/>
            <person name="Gorska A."/>
            <person name="Qiu G."/>
            <person name="Huson D.H."/>
            <person name="Williams R.B."/>
        </authorList>
    </citation>
    <scope>NUCLEOTIDE SEQUENCE</scope>
    <source>
        <strain evidence="3">SSA1</strain>
    </source>
</reference>
<feature type="signal peptide" evidence="1">
    <location>
        <begin position="1"/>
        <end position="24"/>
    </location>
</feature>
<accession>A0A7D5S7D5</accession>
<dbReference type="STRING" id="1453999.AW06_000130"/>
<protein>
    <submittedName>
        <fullName evidence="2">Flp pilus assembly protein s</fullName>
    </submittedName>
    <submittedName>
        <fullName evidence="3">Tetratricopeptide repeat protein</fullName>
    </submittedName>
</protein>
<keyword evidence="4" id="KW-1185">Reference proteome</keyword>
<name>A0A080MB26_9PROT</name>
<dbReference type="RefSeq" id="WP_034943941.1">
    <property type="nucleotide sequence ID" value="NZ_JDST02000003.1"/>
</dbReference>
<dbReference type="Proteomes" id="UP000021315">
    <property type="component" value="Unassembled WGS sequence"/>
</dbReference>
<reference evidence="2 4" key="1">
    <citation type="submission" date="2014-02" db="EMBL/GenBank/DDBJ databases">
        <title>Expanding our view of genomic diversity in Candidatus Accumulibacter clades.</title>
        <authorList>
            <person name="Skennerton C.T."/>
            <person name="Barr J.J."/>
            <person name="Slater F.R."/>
            <person name="Bond P.L."/>
            <person name="Tyson G.W."/>
        </authorList>
    </citation>
    <scope>NUCLEOTIDE SEQUENCE [LARGE SCALE GENOMIC DNA]</scope>
    <source>
        <strain evidence="4">SK-02</strain>
    </source>
</reference>
<gene>
    <name evidence="2" type="ORF">AW06_000130</name>
    <name evidence="3" type="ORF">HWD57_06670</name>
</gene>
<accession>A0A080MB26</accession>
<dbReference type="AlphaFoldDB" id="A0A080MB26"/>
<dbReference type="EMBL" id="CP058708">
    <property type="protein sequence ID" value="QLH49496.1"/>
    <property type="molecule type" value="Genomic_DNA"/>
</dbReference>
<dbReference type="Gene3D" id="1.25.40.10">
    <property type="entry name" value="Tetratricopeptide repeat domain"/>
    <property type="match status" value="1"/>
</dbReference>
<sequence>MNQSLVRILSTAAVAVLSHCPAFADSTPSASAAPDTLAQARAYVEARQWTAAIAELKRINDPASADWNNLMGYSLRKSASPDLEAAERHYNEALRIDPRHRGALEYSGELHLMRGDLAAAEKRLAVLDKACLFGCEEYTHLKKAVERFKASGGKASTSQ</sequence>
<reference evidence="3 5" key="2">
    <citation type="journal article" date="2019" name="Microbiome">
        <title>Annotated bacterial chromosomes from frame-shift-corrected long-read metagenomic data.</title>
        <authorList>
            <person name="Arumugam K."/>
            <person name="Bagci C."/>
            <person name="Bessarab I."/>
            <person name="Beier S."/>
            <person name="Buchfink B."/>
            <person name="Gorska A."/>
            <person name="Qiu G."/>
            <person name="Huson D.H."/>
            <person name="Williams R.B.H."/>
        </authorList>
    </citation>
    <scope>NUCLEOTIDE SEQUENCE [LARGE SCALE GENOMIC DNA]</scope>
    <source>
        <strain evidence="3">SSA1</strain>
    </source>
</reference>
<dbReference type="Proteomes" id="UP000509684">
    <property type="component" value="Chromosome"/>
</dbReference>
<evidence type="ECO:0000313" key="2">
    <source>
        <dbReference type="EMBL" id="KFB78517.1"/>
    </source>
</evidence>
<feature type="chain" id="PRO_5001751252" evidence="1">
    <location>
        <begin position="25"/>
        <end position="159"/>
    </location>
</feature>
<evidence type="ECO:0000313" key="5">
    <source>
        <dbReference type="Proteomes" id="UP000509684"/>
    </source>
</evidence>
<evidence type="ECO:0000313" key="3">
    <source>
        <dbReference type="EMBL" id="QLH49496.1"/>
    </source>
</evidence>
<keyword evidence="1" id="KW-0732">Signal</keyword>
<proteinExistence type="predicted"/>
<evidence type="ECO:0000313" key="4">
    <source>
        <dbReference type="Proteomes" id="UP000021315"/>
    </source>
</evidence>
<dbReference type="SUPFAM" id="SSF48452">
    <property type="entry name" value="TPR-like"/>
    <property type="match status" value="1"/>
</dbReference>